<dbReference type="SUPFAM" id="SSF53474">
    <property type="entry name" value="alpha/beta-Hydrolases"/>
    <property type="match status" value="1"/>
</dbReference>
<dbReference type="InterPro" id="IPR046030">
    <property type="entry name" value="DUF5988"/>
</dbReference>
<sequence>MTGTATATAAPARPRVVEDPALRVIAFHHAGGSAAVYHPMARWLPTDWELLLVDLPGRGKRHQEEPEPTLDGAVAAVLPQLEPWLDRPFALFGHSLGALVAFEAARALEAAGRRPHWVGVSGRVAPSFQAHTRRGLYRLGDAELLDELLAMGGTPDRIREVPEFVERFLRTSRADLRAAESYAPHPDRRPLAAPLTAFHGFQDPWAPTAMVAAWERETTGAFRRVGFPGGHFYFLGGAFPELARAVAAEAREPFSSGLPHDPDSQAVQPDAQPWVRRSQMTQNSPNAVLVGGPEAIPEDQRIRYVPDRDGKVKVPWRAGYEHFVATADRRTVGGSELGVFAWAGRTAIAE</sequence>
<feature type="domain" description="Thioesterase" evidence="3">
    <location>
        <begin position="24"/>
        <end position="246"/>
    </location>
</feature>
<comment type="caution">
    <text evidence="4">The sequence shown here is derived from an EMBL/GenBank/DDBJ whole genome shotgun (WGS) entry which is preliminary data.</text>
</comment>
<dbReference type="EMBL" id="BAABIS010000001">
    <property type="protein sequence ID" value="GAA4849988.1"/>
    <property type="molecule type" value="Genomic_DNA"/>
</dbReference>
<comment type="similarity">
    <text evidence="1">Belongs to the thioesterase family.</text>
</comment>
<reference evidence="5" key="1">
    <citation type="journal article" date="2019" name="Int. J. Syst. Evol. Microbiol.">
        <title>The Global Catalogue of Microorganisms (GCM) 10K type strain sequencing project: providing services to taxonomists for standard genome sequencing and annotation.</title>
        <authorList>
            <consortium name="The Broad Institute Genomics Platform"/>
            <consortium name="The Broad Institute Genome Sequencing Center for Infectious Disease"/>
            <person name="Wu L."/>
            <person name="Ma J."/>
        </authorList>
    </citation>
    <scope>NUCLEOTIDE SEQUENCE [LARGE SCALE GENOMIC DNA]</scope>
    <source>
        <strain evidence="5">JCM 13006</strain>
    </source>
</reference>
<evidence type="ECO:0000259" key="3">
    <source>
        <dbReference type="Pfam" id="PF00975"/>
    </source>
</evidence>
<evidence type="ECO:0000313" key="4">
    <source>
        <dbReference type="EMBL" id="GAA4849988.1"/>
    </source>
</evidence>
<organism evidence="4 5">
    <name type="scientific">Kitasatospora terrestris</name>
    <dbReference type="NCBI Taxonomy" id="258051"/>
    <lineage>
        <taxon>Bacteria</taxon>
        <taxon>Bacillati</taxon>
        <taxon>Actinomycetota</taxon>
        <taxon>Actinomycetes</taxon>
        <taxon>Kitasatosporales</taxon>
        <taxon>Streptomycetaceae</taxon>
        <taxon>Kitasatospora</taxon>
    </lineage>
</organism>
<proteinExistence type="inferred from homology"/>
<dbReference type="InterPro" id="IPR001031">
    <property type="entry name" value="Thioesterase"/>
</dbReference>
<accession>A0ABP9DMA7</accession>
<dbReference type="Proteomes" id="UP001501752">
    <property type="component" value="Unassembled WGS sequence"/>
</dbReference>
<dbReference type="PANTHER" id="PTHR11487:SF0">
    <property type="entry name" value="S-ACYL FATTY ACID SYNTHASE THIOESTERASE, MEDIUM CHAIN"/>
    <property type="match status" value="1"/>
</dbReference>
<dbReference type="Pfam" id="PF00975">
    <property type="entry name" value="Thioesterase"/>
    <property type="match status" value="1"/>
</dbReference>
<dbReference type="RefSeq" id="WP_345697212.1">
    <property type="nucleotide sequence ID" value="NZ_BAABIS010000001.1"/>
</dbReference>
<gene>
    <name evidence="4" type="ORF">GCM10023235_28660</name>
</gene>
<dbReference type="InterPro" id="IPR029058">
    <property type="entry name" value="AB_hydrolase_fold"/>
</dbReference>
<evidence type="ECO:0000313" key="5">
    <source>
        <dbReference type="Proteomes" id="UP001501752"/>
    </source>
</evidence>
<evidence type="ECO:0000256" key="1">
    <source>
        <dbReference type="ARBA" id="ARBA00007169"/>
    </source>
</evidence>
<dbReference type="InterPro" id="IPR012223">
    <property type="entry name" value="TEII"/>
</dbReference>
<keyword evidence="5" id="KW-1185">Reference proteome</keyword>
<feature type="region of interest" description="Disordered" evidence="2">
    <location>
        <begin position="253"/>
        <end position="292"/>
    </location>
</feature>
<dbReference type="PANTHER" id="PTHR11487">
    <property type="entry name" value="THIOESTERASE"/>
    <property type="match status" value="1"/>
</dbReference>
<name>A0ABP9DMA7_9ACTN</name>
<protein>
    <recommendedName>
        <fullName evidence="3">Thioesterase domain-containing protein</fullName>
    </recommendedName>
</protein>
<evidence type="ECO:0000256" key="2">
    <source>
        <dbReference type="SAM" id="MobiDB-lite"/>
    </source>
</evidence>
<dbReference type="Pfam" id="PF19450">
    <property type="entry name" value="DUF5988"/>
    <property type="match status" value="1"/>
</dbReference>
<dbReference type="Gene3D" id="3.40.50.1820">
    <property type="entry name" value="alpha/beta hydrolase"/>
    <property type="match status" value="1"/>
</dbReference>